<dbReference type="PANTHER" id="PTHR30606:SF10">
    <property type="entry name" value="PHOSPHATIDYLINOSITOL MANNOSIDE ACYLTRANSFERASE"/>
    <property type="match status" value="1"/>
</dbReference>
<dbReference type="RefSeq" id="WP_148597256.1">
    <property type="nucleotide sequence ID" value="NZ_CP042997.1"/>
</dbReference>
<evidence type="ECO:0000256" key="5">
    <source>
        <dbReference type="ARBA" id="ARBA00023136"/>
    </source>
</evidence>
<evidence type="ECO:0000313" key="9">
    <source>
        <dbReference type="Proteomes" id="UP000324233"/>
    </source>
</evidence>
<evidence type="ECO:0000256" key="1">
    <source>
        <dbReference type="ARBA" id="ARBA00004533"/>
    </source>
</evidence>
<dbReference type="Proteomes" id="UP000324233">
    <property type="component" value="Chromosome"/>
</dbReference>
<evidence type="ECO:0008006" key="10">
    <source>
        <dbReference type="Google" id="ProtNLM"/>
    </source>
</evidence>
<keyword evidence="5" id="KW-0472">Membrane</keyword>
<dbReference type="Pfam" id="PF03279">
    <property type="entry name" value="Lip_A_acyltrans"/>
    <property type="match status" value="1"/>
</dbReference>
<evidence type="ECO:0000313" key="8">
    <source>
        <dbReference type="EMBL" id="QEH37734.1"/>
    </source>
</evidence>
<evidence type="ECO:0000256" key="7">
    <source>
        <dbReference type="SAM" id="MobiDB-lite"/>
    </source>
</evidence>
<comment type="subcellular location">
    <subcellularLocation>
        <location evidence="1">Cell inner membrane</location>
    </subcellularLocation>
</comment>
<dbReference type="OrthoDB" id="9803456at2"/>
<feature type="region of interest" description="Disordered" evidence="7">
    <location>
        <begin position="314"/>
        <end position="355"/>
    </location>
</feature>
<gene>
    <name evidence="8" type="ORF">OJF2_63250</name>
</gene>
<dbReference type="KEGG" id="agv:OJF2_63250"/>
<dbReference type="PANTHER" id="PTHR30606">
    <property type="entry name" value="LIPID A BIOSYNTHESIS LAUROYL ACYLTRANSFERASE"/>
    <property type="match status" value="1"/>
</dbReference>
<keyword evidence="2" id="KW-1003">Cell membrane</keyword>
<proteinExistence type="predicted"/>
<accession>A0A5B9WBT8</accession>
<evidence type="ECO:0000256" key="2">
    <source>
        <dbReference type="ARBA" id="ARBA00022475"/>
    </source>
</evidence>
<keyword evidence="6" id="KW-0012">Acyltransferase</keyword>
<protein>
    <recommendedName>
        <fullName evidence="10">Lipid A biosynthesis lauroyl acyltransferase</fullName>
    </recommendedName>
</protein>
<dbReference type="GO" id="GO:0005886">
    <property type="term" value="C:plasma membrane"/>
    <property type="evidence" value="ECO:0007669"/>
    <property type="project" value="UniProtKB-SubCell"/>
</dbReference>
<evidence type="ECO:0000256" key="3">
    <source>
        <dbReference type="ARBA" id="ARBA00022519"/>
    </source>
</evidence>
<dbReference type="AlphaFoldDB" id="A0A5B9WBT8"/>
<dbReference type="InterPro" id="IPR004960">
    <property type="entry name" value="LipA_acyltrans"/>
</dbReference>
<evidence type="ECO:0000256" key="4">
    <source>
        <dbReference type="ARBA" id="ARBA00022679"/>
    </source>
</evidence>
<name>A0A5B9WBT8_9BACT</name>
<sequence length="355" mass="38837">MSTPNPLRGLFHWKFAFYQLLLPAIRALGPGRADAILCALGKAHARSWPPRRRALHAALEAAGEVLDLGPTDGPDGGPPPSAWPDLAAGACRMLARDYLLDTRTDREALGRFEVRGEGALRRAGESDRGAILVGSHFGAHIAGLHWLFRSGLPVRALVQRPPHVSRTLGRYFDDLQPAGTDEDLFLRRGLAPDAAVGILLRARAAIRRGRMVYLCGDIPWEGANTLKGRLLGREHRLLSIWTDLAALLGVPVFHVFCTHLPGGRYRLDIDDVGRVRHGEEREALADYLKNLEGRIAARPDQAAAHLLWPCYHPAEGPPAASPNPDPTSTPRPSRRKPARGPRSGSPSREGHIRRP</sequence>
<organism evidence="8 9">
    <name type="scientific">Aquisphaera giovannonii</name>
    <dbReference type="NCBI Taxonomy" id="406548"/>
    <lineage>
        <taxon>Bacteria</taxon>
        <taxon>Pseudomonadati</taxon>
        <taxon>Planctomycetota</taxon>
        <taxon>Planctomycetia</taxon>
        <taxon>Isosphaerales</taxon>
        <taxon>Isosphaeraceae</taxon>
        <taxon>Aquisphaera</taxon>
    </lineage>
</organism>
<keyword evidence="9" id="KW-1185">Reference proteome</keyword>
<dbReference type="GO" id="GO:0016746">
    <property type="term" value="F:acyltransferase activity"/>
    <property type="evidence" value="ECO:0007669"/>
    <property type="project" value="UniProtKB-KW"/>
</dbReference>
<feature type="compositionally biased region" description="Pro residues" evidence="7">
    <location>
        <begin position="315"/>
        <end position="329"/>
    </location>
</feature>
<dbReference type="EMBL" id="CP042997">
    <property type="protein sequence ID" value="QEH37734.1"/>
    <property type="molecule type" value="Genomic_DNA"/>
</dbReference>
<dbReference type="GO" id="GO:0009247">
    <property type="term" value="P:glycolipid biosynthetic process"/>
    <property type="evidence" value="ECO:0007669"/>
    <property type="project" value="UniProtKB-ARBA"/>
</dbReference>
<keyword evidence="4" id="KW-0808">Transferase</keyword>
<evidence type="ECO:0000256" key="6">
    <source>
        <dbReference type="ARBA" id="ARBA00023315"/>
    </source>
</evidence>
<reference evidence="8 9" key="1">
    <citation type="submission" date="2019-08" db="EMBL/GenBank/DDBJ databases">
        <title>Deep-cultivation of Planctomycetes and their phenomic and genomic characterization uncovers novel biology.</title>
        <authorList>
            <person name="Wiegand S."/>
            <person name="Jogler M."/>
            <person name="Boedeker C."/>
            <person name="Pinto D."/>
            <person name="Vollmers J."/>
            <person name="Rivas-Marin E."/>
            <person name="Kohn T."/>
            <person name="Peeters S.H."/>
            <person name="Heuer A."/>
            <person name="Rast P."/>
            <person name="Oberbeckmann S."/>
            <person name="Bunk B."/>
            <person name="Jeske O."/>
            <person name="Meyerdierks A."/>
            <person name="Storesund J.E."/>
            <person name="Kallscheuer N."/>
            <person name="Luecker S."/>
            <person name="Lage O.M."/>
            <person name="Pohl T."/>
            <person name="Merkel B.J."/>
            <person name="Hornburger P."/>
            <person name="Mueller R.-W."/>
            <person name="Bruemmer F."/>
            <person name="Labrenz M."/>
            <person name="Spormann A.M."/>
            <person name="Op den Camp H."/>
            <person name="Overmann J."/>
            <person name="Amann R."/>
            <person name="Jetten M.S.M."/>
            <person name="Mascher T."/>
            <person name="Medema M.H."/>
            <person name="Devos D.P."/>
            <person name="Kaster A.-K."/>
            <person name="Ovreas L."/>
            <person name="Rohde M."/>
            <person name="Galperin M.Y."/>
            <person name="Jogler C."/>
        </authorList>
    </citation>
    <scope>NUCLEOTIDE SEQUENCE [LARGE SCALE GENOMIC DNA]</scope>
    <source>
        <strain evidence="8 9">OJF2</strain>
    </source>
</reference>
<keyword evidence="3" id="KW-0997">Cell inner membrane</keyword>